<evidence type="ECO:0000256" key="1">
    <source>
        <dbReference type="PROSITE-ProRule" id="PRU01282"/>
    </source>
</evidence>
<dbReference type="AlphaFoldDB" id="F5LAV3"/>
<dbReference type="SUPFAM" id="SSF52833">
    <property type="entry name" value="Thioredoxin-like"/>
    <property type="match status" value="1"/>
</dbReference>
<dbReference type="PROSITE" id="PS51353">
    <property type="entry name" value="ARSC"/>
    <property type="match status" value="1"/>
</dbReference>
<evidence type="ECO:0000313" key="2">
    <source>
        <dbReference type="EMBL" id="EGL81492.1"/>
    </source>
</evidence>
<sequence>MHIVNDPPDKETLRELWHKSGEPLNKFFNTRGTVYKELNLKEKLPDMSEEEQLELLASNGKLLKRPIVTDGNKVTLGFQEKTFAESWGS</sequence>
<accession>F5LAV3</accession>
<dbReference type="PANTHER" id="PTHR30041">
    <property type="entry name" value="ARSENATE REDUCTASE"/>
    <property type="match status" value="1"/>
</dbReference>
<dbReference type="Proteomes" id="UP000010716">
    <property type="component" value="Unassembled WGS sequence"/>
</dbReference>
<evidence type="ECO:0000313" key="3">
    <source>
        <dbReference type="Proteomes" id="UP000010716"/>
    </source>
</evidence>
<dbReference type="InterPro" id="IPR006660">
    <property type="entry name" value="Arsenate_reductase-like"/>
</dbReference>
<reference evidence="2 3" key="1">
    <citation type="journal article" date="2011" name="J. Bacteriol.">
        <title>Draft genome sequence of the thermoalkaliphilic Caldalkalibacillus thermarum strain TA2.A1.</title>
        <authorList>
            <person name="Kalamorz F."/>
            <person name="Keis S."/>
            <person name="McMillan D.G."/>
            <person name="Olsson K."/>
            <person name="Stanton J.A."/>
            <person name="Stockwell P."/>
            <person name="Black M.A."/>
            <person name="Klingeman D.M."/>
            <person name="Land M.L."/>
            <person name="Han C.S."/>
            <person name="Martin S.L."/>
            <person name="Becher S.A."/>
            <person name="Peddie C.J."/>
            <person name="Morgan H.W."/>
            <person name="Matthies D."/>
            <person name="Preiss L."/>
            <person name="Meier T."/>
            <person name="Brown S.D."/>
            <person name="Cook G.M."/>
        </authorList>
    </citation>
    <scope>NUCLEOTIDE SEQUENCE [LARGE SCALE GENOMIC DNA]</scope>
    <source>
        <strain evidence="2 3">TA2.A1</strain>
    </source>
</reference>
<dbReference type="InterPro" id="IPR036249">
    <property type="entry name" value="Thioredoxin-like_sf"/>
</dbReference>
<organism evidence="2 3">
    <name type="scientific">Caldalkalibacillus thermarum (strain TA2.A1)</name>
    <dbReference type="NCBI Taxonomy" id="986075"/>
    <lineage>
        <taxon>Bacteria</taxon>
        <taxon>Bacillati</taxon>
        <taxon>Bacillota</taxon>
        <taxon>Bacilli</taxon>
        <taxon>Bacillales</taxon>
        <taxon>Bacillaceae</taxon>
        <taxon>Caldalkalibacillus</taxon>
    </lineage>
</organism>
<dbReference type="EMBL" id="AFCE01000165">
    <property type="protein sequence ID" value="EGL81492.1"/>
    <property type="molecule type" value="Genomic_DNA"/>
</dbReference>
<name>F5LAV3_CALTT</name>
<proteinExistence type="inferred from homology"/>
<protein>
    <submittedName>
        <fullName evidence="2">Arsenate reductase like protein</fullName>
    </submittedName>
</protein>
<dbReference type="eggNOG" id="COG1393">
    <property type="taxonomic scope" value="Bacteria"/>
</dbReference>
<comment type="caution">
    <text evidence="2">The sequence shown here is derived from an EMBL/GenBank/DDBJ whole genome shotgun (WGS) entry which is preliminary data.</text>
</comment>
<dbReference type="Pfam" id="PF03960">
    <property type="entry name" value="ArsC"/>
    <property type="match status" value="1"/>
</dbReference>
<dbReference type="Gene3D" id="3.40.30.10">
    <property type="entry name" value="Glutaredoxin"/>
    <property type="match status" value="1"/>
</dbReference>
<dbReference type="PANTHER" id="PTHR30041:SF8">
    <property type="entry name" value="PROTEIN YFFB"/>
    <property type="match status" value="1"/>
</dbReference>
<comment type="similarity">
    <text evidence="1">Belongs to the ArsC family.</text>
</comment>
<gene>
    <name evidence="2" type="ORF">CathTA2_3038</name>
</gene>